<dbReference type="EMBL" id="RIBY02000102">
    <property type="protein sequence ID" value="KAH9845335.1"/>
    <property type="molecule type" value="Genomic_DNA"/>
</dbReference>
<gene>
    <name evidence="1" type="ORF">Tdes44962_MAKER06752</name>
</gene>
<name>A0A9W7T1E8_9PEZI</name>
<proteinExistence type="predicted"/>
<keyword evidence="2" id="KW-1185">Reference proteome</keyword>
<organism evidence="1 2">
    <name type="scientific">Teratosphaeria destructans</name>
    <dbReference type="NCBI Taxonomy" id="418781"/>
    <lineage>
        <taxon>Eukaryota</taxon>
        <taxon>Fungi</taxon>
        <taxon>Dikarya</taxon>
        <taxon>Ascomycota</taxon>
        <taxon>Pezizomycotina</taxon>
        <taxon>Dothideomycetes</taxon>
        <taxon>Dothideomycetidae</taxon>
        <taxon>Mycosphaerellales</taxon>
        <taxon>Teratosphaeriaceae</taxon>
        <taxon>Teratosphaeria</taxon>
    </lineage>
</organism>
<dbReference type="AlphaFoldDB" id="A0A9W7T1E8"/>
<dbReference type="OrthoDB" id="10383959at2759"/>
<dbReference type="Proteomes" id="UP001138500">
    <property type="component" value="Unassembled WGS sequence"/>
</dbReference>
<comment type="caution">
    <text evidence="1">The sequence shown here is derived from an EMBL/GenBank/DDBJ whole genome shotgun (WGS) entry which is preliminary data.</text>
</comment>
<accession>A0A9W7T1E8</accession>
<sequence>MSTDQAPLTRHPLISLPAPAAVQSDGPHGFTLKDCHASWTPPAEAVEMVSLLEELGQLCLLVSKRRISNCSTPLHHPHLEDYRSWLIAQARSVVVSLASRYDSLDNEVIGARIKAVVAHLAQTRAAPAARVAYQICNDMKDLYLGHDPRSMLSKVAVEDQQATSAILDLKTLDFCGDPDQQSSKSHQCDLIIVSSTVRTKETSHILHRLRRSLRADGQLIFQETDPLDWITYVFGLRPEWWSRDHDERWGTPASNGLDGRTVAAVGMGRAPGHAVDNDFRDHLTVFLVVSESCPQRLTSSQTVAPSISVLVESIIRHLREDGYRVTRCASEGQTPLDQEVISVESVDHGCATVAVACKQPSARVAR</sequence>
<reference evidence="1 2" key="1">
    <citation type="journal article" date="2018" name="IMA Fungus">
        <title>IMA Genome-F 10: Nine draft genome sequences of Claviceps purpurea s.lat., including C. arundinis, C. humidiphila, and C. cf. spartinae, pseudomolecules for the pitch canker pathogen Fusarium circinatum, draft genome of Davidsoniella eucalypti, Grosmannia galeiformis, Quambalaria eucalypti, and Teratosphaeria destructans.</title>
        <authorList>
            <person name="Wingfield B.D."/>
            <person name="Liu M."/>
            <person name="Nguyen H.D."/>
            <person name="Lane F.A."/>
            <person name="Morgan S.W."/>
            <person name="De Vos L."/>
            <person name="Wilken P.M."/>
            <person name="Duong T.A."/>
            <person name="Aylward J."/>
            <person name="Coetzee M.P."/>
            <person name="Dadej K."/>
            <person name="De Beer Z.W."/>
            <person name="Findlay W."/>
            <person name="Havenga M."/>
            <person name="Kolarik M."/>
            <person name="Menzies J.G."/>
            <person name="Naidoo K."/>
            <person name="Pochopski O."/>
            <person name="Shoukouhi P."/>
            <person name="Santana Q.C."/>
            <person name="Seifert K.A."/>
            <person name="Soal N."/>
            <person name="Steenkamp E.T."/>
            <person name="Tatham C.T."/>
            <person name="van der Nest M.A."/>
            <person name="Wingfield M.J."/>
        </authorList>
    </citation>
    <scope>NUCLEOTIDE SEQUENCE [LARGE SCALE GENOMIC DNA]</scope>
    <source>
        <strain evidence="1">CMW44962</strain>
    </source>
</reference>
<evidence type="ECO:0000313" key="2">
    <source>
        <dbReference type="Proteomes" id="UP001138500"/>
    </source>
</evidence>
<reference evidence="1 2" key="2">
    <citation type="journal article" date="2021" name="Curr. Genet.">
        <title>Genetic response to nitrogen starvation in the aggressive Eucalyptus foliar pathogen Teratosphaeria destructans.</title>
        <authorList>
            <person name="Havenga M."/>
            <person name="Wingfield B.D."/>
            <person name="Wingfield M.J."/>
            <person name="Dreyer L.L."/>
            <person name="Roets F."/>
            <person name="Aylward J."/>
        </authorList>
    </citation>
    <scope>NUCLEOTIDE SEQUENCE [LARGE SCALE GENOMIC DNA]</scope>
    <source>
        <strain evidence="1">CMW44962</strain>
    </source>
</reference>
<protein>
    <submittedName>
        <fullName evidence="1">Polyketide synthase</fullName>
    </submittedName>
</protein>
<dbReference type="Gene3D" id="3.40.50.150">
    <property type="entry name" value="Vaccinia Virus protein VP39"/>
    <property type="match status" value="1"/>
</dbReference>
<dbReference type="InterPro" id="IPR029063">
    <property type="entry name" value="SAM-dependent_MTases_sf"/>
</dbReference>
<evidence type="ECO:0000313" key="1">
    <source>
        <dbReference type="EMBL" id="KAH9845335.1"/>
    </source>
</evidence>